<keyword evidence="2" id="KW-0472">Membrane</keyword>
<feature type="transmembrane region" description="Helical" evidence="2">
    <location>
        <begin position="52"/>
        <end position="71"/>
    </location>
</feature>
<protein>
    <submittedName>
        <fullName evidence="3">Uncharacterized protein</fullName>
    </submittedName>
</protein>
<evidence type="ECO:0000313" key="3">
    <source>
        <dbReference type="EMBL" id="CAK9440219.1"/>
    </source>
</evidence>
<dbReference type="EMBL" id="OZ022409">
    <property type="protein sequence ID" value="CAK9440219.1"/>
    <property type="molecule type" value="Genomic_DNA"/>
</dbReference>
<dbReference type="RefSeq" id="XP_066831257.1">
    <property type="nucleotide sequence ID" value="XM_066974527.1"/>
</dbReference>
<dbReference type="GeneID" id="92209515"/>
<accession>A0ABP0ZV42</accession>
<keyword evidence="2" id="KW-0812">Transmembrane</keyword>
<reference evidence="3 4" key="1">
    <citation type="submission" date="2024-03" db="EMBL/GenBank/DDBJ databases">
        <authorList>
            <person name="Brejova B."/>
        </authorList>
    </citation>
    <scope>NUCLEOTIDE SEQUENCE [LARGE SCALE GENOMIC DNA]</scope>
    <source>
        <strain evidence="3 4">CBS 14171</strain>
    </source>
</reference>
<keyword evidence="2" id="KW-1133">Transmembrane helix</keyword>
<name>A0ABP0ZV42_9ASCO</name>
<keyword evidence="4" id="KW-1185">Reference proteome</keyword>
<sequence length="163" mass="19135">MKDRRESKKKKNQLIYTYRPRPSKPKPEPEQDQLAHYFWSDKARLNNITDTMPTASGFLGSLALGAAMRVFQTALGGSPAKLTQKVTGYGVMMSLTASFYYFIYDPSMTRNQELLQRRLVSLREQREKKERLLSVDDQEDRIFTARDRGRFFKLFEKYSQPYK</sequence>
<proteinExistence type="predicted"/>
<evidence type="ECO:0000313" key="4">
    <source>
        <dbReference type="Proteomes" id="UP001497383"/>
    </source>
</evidence>
<organism evidence="3 4">
    <name type="scientific">Lodderomyces beijingensis</name>
    <dbReference type="NCBI Taxonomy" id="1775926"/>
    <lineage>
        <taxon>Eukaryota</taxon>
        <taxon>Fungi</taxon>
        <taxon>Dikarya</taxon>
        <taxon>Ascomycota</taxon>
        <taxon>Saccharomycotina</taxon>
        <taxon>Pichiomycetes</taxon>
        <taxon>Debaryomycetaceae</taxon>
        <taxon>Candida/Lodderomyces clade</taxon>
        <taxon>Lodderomyces</taxon>
    </lineage>
</organism>
<feature type="region of interest" description="Disordered" evidence="1">
    <location>
        <begin position="1"/>
        <end position="31"/>
    </location>
</feature>
<dbReference type="Proteomes" id="UP001497383">
    <property type="component" value="Chromosome 5"/>
</dbReference>
<evidence type="ECO:0000256" key="2">
    <source>
        <dbReference type="SAM" id="Phobius"/>
    </source>
</evidence>
<gene>
    <name evidence="3" type="ORF">LODBEIA_P43190</name>
</gene>
<feature type="transmembrane region" description="Helical" evidence="2">
    <location>
        <begin position="86"/>
        <end position="104"/>
    </location>
</feature>
<evidence type="ECO:0000256" key="1">
    <source>
        <dbReference type="SAM" id="MobiDB-lite"/>
    </source>
</evidence>